<dbReference type="InterPro" id="IPR008965">
    <property type="entry name" value="CBM2/CBM3_carb-bd_dom_sf"/>
</dbReference>
<dbReference type="Pfam" id="PF00963">
    <property type="entry name" value="Cohesin"/>
    <property type="match status" value="1"/>
</dbReference>
<feature type="transmembrane region" description="Helical" evidence="1">
    <location>
        <begin position="190"/>
        <end position="210"/>
    </location>
</feature>
<reference evidence="5" key="1">
    <citation type="submission" date="2017-09" db="EMBL/GenBank/DDBJ databases">
        <title>Depth-based differentiation of microbial function through sediment-hosted aquifers and enrichment of novel symbionts in the deep terrestrial subsurface.</title>
        <authorList>
            <person name="Probst A.J."/>
            <person name="Ladd B."/>
            <person name="Jarett J.K."/>
            <person name="Geller-Mcgrath D.E."/>
            <person name="Sieber C.M.K."/>
            <person name="Emerson J.B."/>
            <person name="Anantharaman K."/>
            <person name="Thomas B.C."/>
            <person name="Malmstrom R."/>
            <person name="Stieglmeier M."/>
            <person name="Klingl A."/>
            <person name="Woyke T."/>
            <person name="Ryan C.M."/>
            <person name="Banfield J.F."/>
        </authorList>
    </citation>
    <scope>NUCLEOTIDE SEQUENCE [LARGE SCALE GENOMIC DNA]</scope>
</reference>
<evidence type="ECO:0000313" key="4">
    <source>
        <dbReference type="EMBL" id="PIU02070.1"/>
    </source>
</evidence>
<organism evidence="4 5">
    <name type="scientific">Candidatus Shapirobacteria bacterium CG09_land_8_20_14_0_10_49_15</name>
    <dbReference type="NCBI Taxonomy" id="1974482"/>
    <lineage>
        <taxon>Bacteria</taxon>
        <taxon>Candidatus Shapironibacteriota</taxon>
    </lineage>
</organism>
<keyword evidence="1" id="KW-0472">Membrane</keyword>
<dbReference type="PROSITE" id="PS00318">
    <property type="entry name" value="HMG_COA_REDUCTASE_2"/>
    <property type="match status" value="1"/>
</dbReference>
<gene>
    <name evidence="4" type="ORF">COT66_02110</name>
</gene>
<sequence>MKLKILAAMLPAALFCFAAPVEAAASTLTLTPASGTYAVGETFDLQVILATGVDQTSAADVIINYDPALLQVQKITPGELLSLYLGKEINNPQGQAMISAVASGPSELFQGQGVFATFTFQAQAAGTSQVSFDFTAGSVNDCNVAYAGNDLLVSVTNSSYEIGGVGGGTIPTPTATPTPATVPVTGNLSFTWLASILGGITLLIGGLLLAI</sequence>
<dbReference type="Proteomes" id="UP000231214">
    <property type="component" value="Unassembled WGS sequence"/>
</dbReference>
<dbReference type="InterPro" id="IPR002102">
    <property type="entry name" value="Cohesin_dom"/>
</dbReference>
<dbReference type="EMBL" id="PEZK01000031">
    <property type="protein sequence ID" value="PIU02070.1"/>
    <property type="molecule type" value="Genomic_DNA"/>
</dbReference>
<comment type="caution">
    <text evidence="4">The sequence shown here is derived from an EMBL/GenBank/DDBJ whole genome shotgun (WGS) entry which is preliminary data.</text>
</comment>
<dbReference type="InterPro" id="IPR023076">
    <property type="entry name" value="HMG_CoA_Rdtase_CS"/>
</dbReference>
<dbReference type="Gene3D" id="2.60.40.680">
    <property type="match status" value="1"/>
</dbReference>
<protein>
    <recommendedName>
        <fullName evidence="3">Cohesin domain-containing protein</fullName>
    </recommendedName>
</protein>
<dbReference type="SUPFAM" id="SSF49384">
    <property type="entry name" value="Carbohydrate-binding domain"/>
    <property type="match status" value="1"/>
</dbReference>
<dbReference type="CDD" id="cd08547">
    <property type="entry name" value="Type_II_cohesin"/>
    <property type="match status" value="1"/>
</dbReference>
<evidence type="ECO:0000256" key="1">
    <source>
        <dbReference type="SAM" id="Phobius"/>
    </source>
</evidence>
<dbReference type="GO" id="GO:0030246">
    <property type="term" value="F:carbohydrate binding"/>
    <property type="evidence" value="ECO:0007669"/>
    <property type="project" value="InterPro"/>
</dbReference>
<dbReference type="GO" id="GO:0004420">
    <property type="term" value="F:hydroxymethylglutaryl-CoA reductase (NADPH) activity"/>
    <property type="evidence" value="ECO:0007669"/>
    <property type="project" value="InterPro"/>
</dbReference>
<proteinExistence type="predicted"/>
<keyword evidence="1" id="KW-1133">Transmembrane helix</keyword>
<dbReference type="GO" id="GO:0000272">
    <property type="term" value="P:polysaccharide catabolic process"/>
    <property type="evidence" value="ECO:0007669"/>
    <property type="project" value="InterPro"/>
</dbReference>
<feature type="signal peptide" evidence="2">
    <location>
        <begin position="1"/>
        <end position="23"/>
    </location>
</feature>
<accession>A0A2M6XAG4</accession>
<evidence type="ECO:0000313" key="5">
    <source>
        <dbReference type="Proteomes" id="UP000231214"/>
    </source>
</evidence>
<dbReference type="AlphaFoldDB" id="A0A2M6XAG4"/>
<evidence type="ECO:0000256" key="2">
    <source>
        <dbReference type="SAM" id="SignalP"/>
    </source>
</evidence>
<feature type="domain" description="Cohesin" evidence="3">
    <location>
        <begin position="28"/>
        <end position="134"/>
    </location>
</feature>
<keyword evidence="1" id="KW-0812">Transmembrane</keyword>
<name>A0A2M6XAG4_9BACT</name>
<feature type="chain" id="PRO_5014630456" description="Cohesin domain-containing protein" evidence="2">
    <location>
        <begin position="24"/>
        <end position="211"/>
    </location>
</feature>
<keyword evidence="2" id="KW-0732">Signal</keyword>
<evidence type="ECO:0000259" key="3">
    <source>
        <dbReference type="Pfam" id="PF00963"/>
    </source>
</evidence>